<reference evidence="3 4" key="1">
    <citation type="journal article" date="2016" name="Genome Biol. Evol.">
        <title>Divergent and convergent evolution of fungal pathogenicity.</title>
        <authorList>
            <person name="Shang Y."/>
            <person name="Xiao G."/>
            <person name="Zheng P."/>
            <person name="Cen K."/>
            <person name="Zhan S."/>
            <person name="Wang C."/>
        </authorList>
    </citation>
    <scope>NUCLEOTIDE SEQUENCE [LARGE SCALE GENOMIC DNA]</scope>
    <source>
        <strain evidence="3 4">RCEF 264</strain>
    </source>
</reference>
<protein>
    <submittedName>
        <fullName evidence="3">F-box domain containing protein</fullName>
    </submittedName>
</protein>
<keyword evidence="4" id="KW-1185">Reference proteome</keyword>
<comment type="caution">
    <text evidence="3">The sequence shown here is derived from an EMBL/GenBank/DDBJ whole genome shotgun (WGS) entry which is preliminary data.</text>
</comment>
<dbReference type="STRING" id="1081102.A0A167SHI4"/>
<feature type="compositionally biased region" description="Polar residues" evidence="1">
    <location>
        <begin position="1310"/>
        <end position="1319"/>
    </location>
</feature>
<feature type="compositionally biased region" description="Polar residues" evidence="1">
    <location>
        <begin position="1266"/>
        <end position="1278"/>
    </location>
</feature>
<evidence type="ECO:0000313" key="3">
    <source>
        <dbReference type="EMBL" id="OAA59633.1"/>
    </source>
</evidence>
<feature type="compositionally biased region" description="Polar residues" evidence="1">
    <location>
        <begin position="34"/>
        <end position="44"/>
    </location>
</feature>
<dbReference type="InterPro" id="IPR036047">
    <property type="entry name" value="F-box-like_dom_sf"/>
</dbReference>
<feature type="region of interest" description="Disordered" evidence="1">
    <location>
        <begin position="683"/>
        <end position="787"/>
    </location>
</feature>
<gene>
    <name evidence="3" type="ORF">SPI_05831</name>
</gene>
<dbReference type="CDD" id="cd09917">
    <property type="entry name" value="F-box_SF"/>
    <property type="match status" value="1"/>
</dbReference>
<dbReference type="SUPFAM" id="SSF81383">
    <property type="entry name" value="F-box domain"/>
    <property type="match status" value="1"/>
</dbReference>
<feature type="compositionally biased region" description="Polar residues" evidence="1">
    <location>
        <begin position="702"/>
        <end position="717"/>
    </location>
</feature>
<feature type="region of interest" description="Disordered" evidence="1">
    <location>
        <begin position="1079"/>
        <end position="1124"/>
    </location>
</feature>
<name>A0A167SHI4_9HYPO</name>
<feature type="region of interest" description="Disordered" evidence="1">
    <location>
        <begin position="1489"/>
        <end position="1530"/>
    </location>
</feature>
<feature type="compositionally biased region" description="Basic and acidic residues" evidence="1">
    <location>
        <begin position="19"/>
        <end position="32"/>
    </location>
</feature>
<evidence type="ECO:0000259" key="2">
    <source>
        <dbReference type="Pfam" id="PF25422"/>
    </source>
</evidence>
<proteinExistence type="predicted"/>
<dbReference type="OrthoDB" id="2322499at2759"/>
<feature type="compositionally biased region" description="Polar residues" evidence="1">
    <location>
        <begin position="1105"/>
        <end position="1118"/>
    </location>
</feature>
<feature type="region of interest" description="Disordered" evidence="1">
    <location>
        <begin position="1009"/>
        <end position="1032"/>
    </location>
</feature>
<feature type="compositionally biased region" description="Pro residues" evidence="1">
    <location>
        <begin position="761"/>
        <end position="774"/>
    </location>
</feature>
<feature type="region of interest" description="Disordered" evidence="1">
    <location>
        <begin position="18"/>
        <end position="68"/>
    </location>
</feature>
<sequence>MAEIADAASVGAVLIAGDAGRREMENQSRDGDPQSVSRSTLSAETESKKRKPRPGSGLNDNDVSPQIGPQAGLAKRLKVTLDGHYRPSSRVSQLGVPADRSLLPAEIWHRVFTFCPPRTLGNLLRVNKLFNFYLDPVSSVAVGSPPSLPCQSVARLLKPNEIWQMARRLFWPNMPSPLHGKTELDMWCLCCSLTCQFCGKRDARRPFAATDPLRFGPGVDGVTCIWAFRASCCGSCLVTQSIKEVAYLVTDGSTFLMPALPFVFATPDPCIIPLSVIERGQLPPSLTLTKLFWSPDVESLRREFAAVKELGGPALEEWQKGLSTRGADQRASVAKWEKYADSGGVANMQTLLHPGYRSTAPPQHARAAAASSKTIAVRSLPSLALLPASGKHVLSPKTAAATGPIAGHAPHITRGTTSSATAERTKIDSTHLKAAKRVEIERRALQLDPSLTSTVLAQTPAFRAVVQIAAPLDDGTWELLKARLLAQVAEAAEKQAPSKTLPENVRPSADAQIVMVEDNTAKKGIDALWDEVQGPVRLKILKYADEAITGDWDDGEKVTKDNAPSFAADVLLHVRKRFYTQVVKDAVAARAAGRKPVVDPVAGPYTQKLTLENMKYVFDTKVKPLTAHLRKELFLCSACDYNSKFFGLEAVIQHYAAKHTVVLSVGSVVVYWRAEWPAMPPFKPNPRPPKGASHSLPAIPSQPANYQGVSGKSTTRSRAGYQPMSDAPVPLPPQKPAYAQGPDPPSQLGLSLRAQRQLPQPHQPPQRRQPPPLPNQNTASSSDVVSKGTDYVSEIPTKEIVYGPQAFPTTRPLPDSQFSHANHKATIDNTPGTSGPVALPKKPSMLCNDKAAEASRLLREFWNQTENMKNLPSAVRFFTVIHHLGKSVKSSFREPLSLTLLIDALSKKKMQHIRNADRLSCKACCTGSGYTTQREMGNKSFSFSHLLNHFQNMHMKRNPGTPLHRRVTLDWKTDMLLLPHPSDMLKMVGQRKRKLPRLYEAVNHLISSSEAGPNAKPAATGFATPSSTEGQRKADDVFVNRNNATKIHGSDAAGTVHAGAMAQNPSAGSHSLQHLNTVDSNTQRTAPRDAPWKLPDKTTQRKQDSQLPPGQTTNTVPNGKTRDGAKKIDEQKTQYENLCTVSVVDGVQTAQVKSTPVTMEGDRGTLFTAPATQKTPTSQRRGYQERARARWRKPVVNENEGGTQLSLRRIPSTSSLMVHEPDLLDALETHLNHVEGEHRPYVPNGPPPPFAPHPSHATRFGEQRKASGSSYVAPSSHQAIDDYMPYRMDEDRAGHNSTRSRSPPARRSYAESTQQPPFTNAHEQILTTASRRYGTGEPVYVTRVDDNMGHERAPPLPPSYYYDSRFHGRSEHYPAYADEMRPRSPPPVEMLRVLRPDGTYYARRAVQRPPQSPPPPPVKQQQPRPNTGRYYIIEEAAPPHYHGVVDGSVAAGYWPRPQRGHAGALEAAAYELTGKTEAAVAAMSGVEGEAAGGTTTNRARTTLPSVRAERPAYHEEYDPRYPSGSAANAQ</sequence>
<feature type="compositionally biased region" description="Polar residues" evidence="1">
    <location>
        <begin position="1170"/>
        <end position="1181"/>
    </location>
</feature>
<feature type="region of interest" description="Disordered" evidence="1">
    <location>
        <begin position="1168"/>
        <end position="1188"/>
    </location>
</feature>
<accession>A0A167SHI4</accession>
<feature type="compositionally biased region" description="Basic and acidic residues" evidence="1">
    <location>
        <begin position="1086"/>
        <end position="1104"/>
    </location>
</feature>
<dbReference type="EMBL" id="AZHD01000010">
    <property type="protein sequence ID" value="OAA59633.1"/>
    <property type="molecule type" value="Genomic_DNA"/>
</dbReference>
<feature type="compositionally biased region" description="Low complexity" evidence="1">
    <location>
        <begin position="1297"/>
        <end position="1307"/>
    </location>
</feature>
<feature type="region of interest" description="Disordered" evidence="1">
    <location>
        <begin position="401"/>
        <end position="420"/>
    </location>
</feature>
<dbReference type="Proteomes" id="UP000076874">
    <property type="component" value="Unassembled WGS sequence"/>
</dbReference>
<organism evidence="3 4">
    <name type="scientific">Niveomyces insectorum RCEF 264</name>
    <dbReference type="NCBI Taxonomy" id="1081102"/>
    <lineage>
        <taxon>Eukaryota</taxon>
        <taxon>Fungi</taxon>
        <taxon>Dikarya</taxon>
        <taxon>Ascomycota</taxon>
        <taxon>Pezizomycotina</taxon>
        <taxon>Sordariomycetes</taxon>
        <taxon>Hypocreomycetidae</taxon>
        <taxon>Hypocreales</taxon>
        <taxon>Cordycipitaceae</taxon>
        <taxon>Niveomyces</taxon>
    </lineage>
</organism>
<evidence type="ECO:0000313" key="4">
    <source>
        <dbReference type="Proteomes" id="UP000076874"/>
    </source>
</evidence>
<feature type="region of interest" description="Disordered" evidence="1">
    <location>
        <begin position="806"/>
        <end position="837"/>
    </location>
</feature>
<evidence type="ECO:0000256" key="1">
    <source>
        <dbReference type="SAM" id="MobiDB-lite"/>
    </source>
</evidence>
<feature type="region of interest" description="Disordered" evidence="1">
    <location>
        <begin position="1245"/>
        <end position="1319"/>
    </location>
</feature>
<feature type="domain" description="DUF7892" evidence="2">
    <location>
        <begin position="850"/>
        <end position="990"/>
    </location>
</feature>
<feature type="compositionally biased region" description="Low complexity" evidence="1">
    <location>
        <begin position="1489"/>
        <end position="1502"/>
    </location>
</feature>
<feature type="compositionally biased region" description="Basic and acidic residues" evidence="1">
    <location>
        <begin position="1507"/>
        <end position="1519"/>
    </location>
</feature>
<feature type="region of interest" description="Disordered" evidence="1">
    <location>
        <begin position="1406"/>
        <end position="1425"/>
    </location>
</feature>
<dbReference type="Pfam" id="PF25422">
    <property type="entry name" value="DUF7892"/>
    <property type="match status" value="1"/>
</dbReference>
<dbReference type="InterPro" id="IPR057214">
    <property type="entry name" value="DUF7892"/>
</dbReference>